<dbReference type="GO" id="GO:0034450">
    <property type="term" value="F:ubiquitin-ubiquitin ligase activity"/>
    <property type="evidence" value="ECO:0007669"/>
    <property type="project" value="InterPro"/>
</dbReference>
<dbReference type="VEuPathDB" id="FungiDB:AMAG_00520"/>
<dbReference type="FunFam" id="3.30.40.10:FF:000055">
    <property type="entry name" value="Ubiquitin conjugation factor e4 a"/>
    <property type="match status" value="1"/>
</dbReference>
<reference evidence="13 14" key="1">
    <citation type="submission" date="2009-11" db="EMBL/GenBank/DDBJ databases">
        <title>Annotation of Allomyces macrogynus ATCC 38327.</title>
        <authorList>
            <consortium name="The Broad Institute Genome Sequencing Platform"/>
            <person name="Russ C."/>
            <person name="Cuomo C."/>
            <person name="Burger G."/>
            <person name="Gray M.W."/>
            <person name="Holland P.W.H."/>
            <person name="King N."/>
            <person name="Lang F.B.F."/>
            <person name="Roger A.J."/>
            <person name="Ruiz-Trillo I."/>
            <person name="Young S.K."/>
            <person name="Zeng Q."/>
            <person name="Gargeya S."/>
            <person name="Fitzgerald M."/>
            <person name="Haas B."/>
            <person name="Abouelleil A."/>
            <person name="Alvarado L."/>
            <person name="Arachchi H.M."/>
            <person name="Berlin A."/>
            <person name="Chapman S.B."/>
            <person name="Gearin G."/>
            <person name="Goldberg J."/>
            <person name="Griggs A."/>
            <person name="Gujja S."/>
            <person name="Hansen M."/>
            <person name="Heiman D."/>
            <person name="Howarth C."/>
            <person name="Larimer J."/>
            <person name="Lui A."/>
            <person name="MacDonald P.J.P."/>
            <person name="McCowen C."/>
            <person name="Montmayeur A."/>
            <person name="Murphy C."/>
            <person name="Neiman D."/>
            <person name="Pearson M."/>
            <person name="Priest M."/>
            <person name="Roberts A."/>
            <person name="Saif S."/>
            <person name="Shea T."/>
            <person name="Sisk P."/>
            <person name="Stolte C."/>
            <person name="Sykes S."/>
            <person name="Wortman J."/>
            <person name="Nusbaum C."/>
            <person name="Birren B."/>
        </authorList>
    </citation>
    <scope>NUCLEOTIDE SEQUENCE [LARGE SCALE GENOMIC DNA]</scope>
    <source>
        <strain evidence="13 14">ATCC 38327</strain>
    </source>
</reference>
<keyword evidence="9" id="KW-0833">Ubl conjugation pathway</keyword>
<evidence type="ECO:0000256" key="2">
    <source>
        <dbReference type="ARBA" id="ARBA00004123"/>
    </source>
</evidence>
<dbReference type="Pfam" id="PF04564">
    <property type="entry name" value="U-box"/>
    <property type="match status" value="1"/>
</dbReference>
<keyword evidence="14" id="KW-1185">Reference proteome</keyword>
<dbReference type="OrthoDB" id="20295at2759"/>
<dbReference type="GO" id="GO:0036503">
    <property type="term" value="P:ERAD pathway"/>
    <property type="evidence" value="ECO:0007669"/>
    <property type="project" value="InterPro"/>
</dbReference>
<dbReference type="GO" id="GO:0006511">
    <property type="term" value="P:ubiquitin-dependent protein catabolic process"/>
    <property type="evidence" value="ECO:0007669"/>
    <property type="project" value="InterPro"/>
</dbReference>
<dbReference type="EMBL" id="GG745328">
    <property type="protein sequence ID" value="KNE54551.1"/>
    <property type="molecule type" value="Genomic_DNA"/>
</dbReference>
<dbReference type="Gene3D" id="3.30.40.10">
    <property type="entry name" value="Zinc/RING finger domain, C3HC4 (zinc finger)"/>
    <property type="match status" value="1"/>
</dbReference>
<dbReference type="UniPathway" id="UPA00143"/>
<dbReference type="STRING" id="578462.A0A0L0RWX7"/>
<comment type="pathway">
    <text evidence="4">Protein modification; protein ubiquitination.</text>
</comment>
<dbReference type="GO" id="GO:0000209">
    <property type="term" value="P:protein polyubiquitination"/>
    <property type="evidence" value="ECO:0007669"/>
    <property type="project" value="TreeGrafter"/>
</dbReference>
<dbReference type="Proteomes" id="UP000054350">
    <property type="component" value="Unassembled WGS sequence"/>
</dbReference>
<feature type="compositionally biased region" description="Low complexity" evidence="11">
    <location>
        <begin position="76"/>
        <end position="85"/>
    </location>
</feature>
<dbReference type="InterPro" id="IPR045132">
    <property type="entry name" value="UBE4"/>
</dbReference>
<comment type="catalytic activity">
    <reaction evidence="1">
        <text>S-ubiquitinyl-[E2 ubiquitin-conjugating enzyme]-L-cysteine + [acceptor protein]-L-lysine = [E2 ubiquitin-conjugating enzyme]-L-cysteine + N(6)-ubiquitinyl-[acceptor protein]-L-lysine.</text>
        <dbReference type="EC" id="2.3.2.27"/>
    </reaction>
</comment>
<dbReference type="PANTHER" id="PTHR13931:SF2">
    <property type="entry name" value="UBIQUITIN CONJUGATION FACTOR E4 B"/>
    <property type="match status" value="1"/>
</dbReference>
<dbReference type="PANTHER" id="PTHR13931">
    <property type="entry name" value="UBIQUITINATION FACTOR E4"/>
    <property type="match status" value="1"/>
</dbReference>
<dbReference type="SUPFAM" id="SSF57850">
    <property type="entry name" value="RING/U-box"/>
    <property type="match status" value="1"/>
</dbReference>
<organism evidence="13 14">
    <name type="scientific">Allomyces macrogynus (strain ATCC 38327)</name>
    <name type="common">Allomyces javanicus var. macrogynus</name>
    <dbReference type="NCBI Taxonomy" id="578462"/>
    <lineage>
        <taxon>Eukaryota</taxon>
        <taxon>Fungi</taxon>
        <taxon>Fungi incertae sedis</taxon>
        <taxon>Blastocladiomycota</taxon>
        <taxon>Blastocladiomycetes</taxon>
        <taxon>Blastocladiales</taxon>
        <taxon>Blastocladiaceae</taxon>
        <taxon>Allomyces</taxon>
    </lineage>
</organism>
<dbReference type="InterPro" id="IPR013083">
    <property type="entry name" value="Znf_RING/FYVE/PHD"/>
</dbReference>
<evidence type="ECO:0000256" key="5">
    <source>
        <dbReference type="ARBA" id="ARBA00007434"/>
    </source>
</evidence>
<evidence type="ECO:0000313" key="13">
    <source>
        <dbReference type="EMBL" id="KNE54551.1"/>
    </source>
</evidence>
<proteinExistence type="inferred from homology"/>
<evidence type="ECO:0000256" key="8">
    <source>
        <dbReference type="ARBA" id="ARBA00022679"/>
    </source>
</evidence>
<feature type="compositionally biased region" description="Low complexity" evidence="11">
    <location>
        <begin position="15"/>
        <end position="34"/>
    </location>
</feature>
<evidence type="ECO:0000256" key="11">
    <source>
        <dbReference type="SAM" id="MobiDB-lite"/>
    </source>
</evidence>
<dbReference type="InterPro" id="IPR019474">
    <property type="entry name" value="Ub_conjug_fac_E4_core"/>
</dbReference>
<dbReference type="eggNOG" id="KOG2042">
    <property type="taxonomic scope" value="Eukaryota"/>
</dbReference>
<dbReference type="GO" id="GO:0005737">
    <property type="term" value="C:cytoplasm"/>
    <property type="evidence" value="ECO:0007669"/>
    <property type="project" value="UniProtKB-SubCell"/>
</dbReference>
<evidence type="ECO:0000256" key="7">
    <source>
        <dbReference type="ARBA" id="ARBA00022490"/>
    </source>
</evidence>
<dbReference type="Pfam" id="PF10408">
    <property type="entry name" value="Ufd2P_core"/>
    <property type="match status" value="1"/>
</dbReference>
<dbReference type="AlphaFoldDB" id="A0A0L0RWX7"/>
<keyword evidence="10" id="KW-0539">Nucleus</keyword>
<dbReference type="GO" id="GO:0000151">
    <property type="term" value="C:ubiquitin ligase complex"/>
    <property type="evidence" value="ECO:0007669"/>
    <property type="project" value="InterPro"/>
</dbReference>
<feature type="region of interest" description="Disordered" evidence="11">
    <location>
        <begin position="1"/>
        <end position="92"/>
    </location>
</feature>
<keyword evidence="8" id="KW-0808">Transferase</keyword>
<feature type="domain" description="U-box" evidence="12">
    <location>
        <begin position="972"/>
        <end position="1046"/>
    </location>
</feature>
<evidence type="ECO:0000259" key="12">
    <source>
        <dbReference type="PROSITE" id="PS51698"/>
    </source>
</evidence>
<name>A0A0L0RWX7_ALLM3</name>
<dbReference type="SMART" id="SM00504">
    <property type="entry name" value="Ubox"/>
    <property type="match status" value="1"/>
</dbReference>
<dbReference type="EC" id="2.3.2.27" evidence="6"/>
<dbReference type="PROSITE" id="PS51698">
    <property type="entry name" value="U_BOX"/>
    <property type="match status" value="1"/>
</dbReference>
<evidence type="ECO:0000256" key="10">
    <source>
        <dbReference type="ARBA" id="ARBA00023242"/>
    </source>
</evidence>
<dbReference type="InterPro" id="IPR003613">
    <property type="entry name" value="Ubox_domain"/>
</dbReference>
<reference evidence="14" key="2">
    <citation type="submission" date="2009-11" db="EMBL/GenBank/DDBJ databases">
        <title>The Genome Sequence of Allomyces macrogynus strain ATCC 38327.</title>
        <authorList>
            <consortium name="The Broad Institute Genome Sequencing Platform"/>
            <person name="Russ C."/>
            <person name="Cuomo C."/>
            <person name="Shea T."/>
            <person name="Young S.K."/>
            <person name="Zeng Q."/>
            <person name="Koehrsen M."/>
            <person name="Haas B."/>
            <person name="Borodovsky M."/>
            <person name="Guigo R."/>
            <person name="Alvarado L."/>
            <person name="Berlin A."/>
            <person name="Borenstein D."/>
            <person name="Chen Z."/>
            <person name="Engels R."/>
            <person name="Freedman E."/>
            <person name="Gellesch M."/>
            <person name="Goldberg J."/>
            <person name="Griggs A."/>
            <person name="Gujja S."/>
            <person name="Heiman D."/>
            <person name="Hepburn T."/>
            <person name="Howarth C."/>
            <person name="Jen D."/>
            <person name="Larson L."/>
            <person name="Lewis B."/>
            <person name="Mehta T."/>
            <person name="Park D."/>
            <person name="Pearson M."/>
            <person name="Roberts A."/>
            <person name="Saif S."/>
            <person name="Shenoy N."/>
            <person name="Sisk P."/>
            <person name="Stolte C."/>
            <person name="Sykes S."/>
            <person name="Walk T."/>
            <person name="White J."/>
            <person name="Yandava C."/>
            <person name="Burger G."/>
            <person name="Gray M.W."/>
            <person name="Holland P.W.H."/>
            <person name="King N."/>
            <person name="Lang F.B.F."/>
            <person name="Roger A.J."/>
            <person name="Ruiz-Trillo I."/>
            <person name="Lander E."/>
            <person name="Nusbaum C."/>
        </authorList>
    </citation>
    <scope>NUCLEOTIDE SEQUENCE [LARGE SCALE GENOMIC DNA]</scope>
    <source>
        <strain evidence="14">ATCC 38327</strain>
    </source>
</reference>
<accession>A0A0L0RWX7</accession>
<evidence type="ECO:0000256" key="4">
    <source>
        <dbReference type="ARBA" id="ARBA00004906"/>
    </source>
</evidence>
<gene>
    <name evidence="13" type="ORF">AMAG_00520</name>
</gene>
<keyword evidence="7" id="KW-0963">Cytoplasm</keyword>
<evidence type="ECO:0000256" key="9">
    <source>
        <dbReference type="ARBA" id="ARBA00022786"/>
    </source>
</evidence>
<dbReference type="GO" id="GO:0005634">
    <property type="term" value="C:nucleus"/>
    <property type="evidence" value="ECO:0007669"/>
    <property type="project" value="UniProtKB-SubCell"/>
</dbReference>
<evidence type="ECO:0000256" key="6">
    <source>
        <dbReference type="ARBA" id="ARBA00012483"/>
    </source>
</evidence>
<protein>
    <recommendedName>
        <fullName evidence="6">RING-type E3 ubiquitin transferase</fullName>
        <ecNumber evidence="6">2.3.2.27</ecNumber>
    </recommendedName>
</protein>
<sequence>MSDDQERMREKRLARLAALGASSPAGTSTSPASLRPQSPQAPANTRPAPPKSVVAVAPATPTPPSPARRPVSRDGSSNSLKSPSSPAEGPPKPFEEWANLVLAKVFQVSLDPADPRCIPSLVDELKSERDNPEIVFRKDTDQPLLSASLVERVLVARLSLPENATRDQSLVNYLLGCYVRARDIKTNLVAKSHAADLSARVAVLDQAGFMLVNYIGIVINLPDMFPQPEPCIGAGPGEIISALLNGTVEMDFLGTLIQRATEYETKDQVVYPLFNSLAAEVRGQKVGGQWMPLFQFLQTIVGNPTVANVIAELPNFCPTGLPPKAFELGTFLGPFLRVSGFGFDDPDLIKTYFADATDRSQVDQVSGIQSLRMAVHHLQNSQYGALMAMVKASPVLRDCILHFFGAALKLNEKRSGMHMDLNTVASFGFTQNVSVALLRLAEPFMLPPYAKIALIDPHYLRNPERKVDVAGWTKMNASEQEAAEYYKNEAMVTAKPNFISDVFYLTLGWLHIGLVRTLTFYNTYSKDLADRRKQFAQLQRDHAERFANTPQQAMSEAMLKRYKAQIDQELGVKLTMDAHVQDFETLAKVHQFYSLVSTWLIRILCTENGVAVPYRPPVPVPFERESAVFKHLPEHVLEDITDYCQFILRFDRLLVQEPFDPMIELFIVILANPTFVKNPYLKAKCCEVLFFMTYHRELMPPLSSHPASMAHLIPALLRLYVDVEITGVSSQFYDKLNIRYNISHILKCLWNMPVHRSKVKDMSRHDVFVRFVNMMMNDLRYLLDEALTKLAEIHVLQDELEAPDFAQRPAQEQQEKRQSLAAAERQATSYMSLGNQTLDTFSYISKEIPDPFLTPEIIDRLAAMLDFNLAALVGPKCTELKVRDPEKYRFQPKQLLTDLVDVYLNLAHAPEFVRAVARDGRSYRREWFQKAAGVMVRTGAKASDEIERLAALVDQVDAAVKADEEEDVELGEIPDEFLDPLMYTLMEDPVILPTSGQTVDRATITGYLLGEKRDPFNRKELVIGDVIPNVELKAQIEAFKKEARAKARKAREMDQS</sequence>
<evidence type="ECO:0000256" key="3">
    <source>
        <dbReference type="ARBA" id="ARBA00004496"/>
    </source>
</evidence>
<comment type="subcellular location">
    <subcellularLocation>
        <location evidence="3">Cytoplasm</location>
    </subcellularLocation>
    <subcellularLocation>
        <location evidence="2">Nucleus</location>
    </subcellularLocation>
</comment>
<dbReference type="OMA" id="SNAFMTN"/>
<evidence type="ECO:0000256" key="1">
    <source>
        <dbReference type="ARBA" id="ARBA00000900"/>
    </source>
</evidence>
<feature type="compositionally biased region" description="Basic and acidic residues" evidence="11">
    <location>
        <begin position="1"/>
        <end position="13"/>
    </location>
</feature>
<comment type="similarity">
    <text evidence="5">Belongs to the ubiquitin conjugation factor E4 family.</text>
</comment>
<evidence type="ECO:0000313" key="14">
    <source>
        <dbReference type="Proteomes" id="UP000054350"/>
    </source>
</evidence>